<dbReference type="AlphaFoldDB" id="G9MKT4"/>
<dbReference type="HOGENOM" id="CLU_020336_4_0_1"/>
<evidence type="ECO:0000259" key="1">
    <source>
        <dbReference type="Pfam" id="PF00561"/>
    </source>
</evidence>
<name>G9MKT4_HYPVG</name>
<dbReference type="STRING" id="413071.G9MKT4"/>
<dbReference type="SUPFAM" id="SSF53474">
    <property type="entry name" value="alpha/beta-Hydrolases"/>
    <property type="match status" value="1"/>
</dbReference>
<dbReference type="InParanoid" id="G9MKT4"/>
<dbReference type="GO" id="GO:0046464">
    <property type="term" value="P:acylglycerol catabolic process"/>
    <property type="evidence" value="ECO:0007669"/>
    <property type="project" value="TreeGrafter"/>
</dbReference>
<dbReference type="PANTHER" id="PTHR43798">
    <property type="entry name" value="MONOACYLGLYCEROL LIPASE"/>
    <property type="match status" value="1"/>
</dbReference>
<proteinExistence type="predicted"/>
<keyword evidence="3" id="KW-1185">Reference proteome</keyword>
<reference evidence="2 3" key="1">
    <citation type="journal article" date="2011" name="Genome Biol.">
        <title>Comparative genome sequence analysis underscores mycoparasitism as the ancestral life style of Trichoderma.</title>
        <authorList>
            <person name="Kubicek C.P."/>
            <person name="Herrera-Estrella A."/>
            <person name="Seidl-Seiboth V."/>
            <person name="Martinez D.A."/>
            <person name="Druzhinina I.S."/>
            <person name="Thon M."/>
            <person name="Zeilinger S."/>
            <person name="Casas-Flores S."/>
            <person name="Horwitz B.A."/>
            <person name="Mukherjee P.K."/>
            <person name="Mukherjee M."/>
            <person name="Kredics L."/>
            <person name="Alcaraz L.D."/>
            <person name="Aerts A."/>
            <person name="Antal Z."/>
            <person name="Atanasova L."/>
            <person name="Cervantes-Badillo M.G."/>
            <person name="Challacombe J."/>
            <person name="Chertkov O."/>
            <person name="McCluskey K."/>
            <person name="Coulpier F."/>
            <person name="Deshpande N."/>
            <person name="von Doehren H."/>
            <person name="Ebbole D.J."/>
            <person name="Esquivel-Naranjo E.U."/>
            <person name="Fekete E."/>
            <person name="Flipphi M."/>
            <person name="Glaser F."/>
            <person name="Gomez-Rodriguez E.Y."/>
            <person name="Gruber S."/>
            <person name="Han C."/>
            <person name="Henrissat B."/>
            <person name="Hermosa R."/>
            <person name="Hernandez-Onate M."/>
            <person name="Karaffa L."/>
            <person name="Kosti I."/>
            <person name="Le Crom S."/>
            <person name="Lindquist E."/>
            <person name="Lucas S."/>
            <person name="Luebeck M."/>
            <person name="Luebeck P.S."/>
            <person name="Margeot A."/>
            <person name="Metz B."/>
            <person name="Misra M."/>
            <person name="Nevalainen H."/>
            <person name="Omann M."/>
            <person name="Packer N."/>
            <person name="Perrone G."/>
            <person name="Uresti-Rivera E.E."/>
            <person name="Salamov A."/>
            <person name="Schmoll M."/>
            <person name="Seiboth B."/>
            <person name="Shapiro H."/>
            <person name="Sukno S."/>
            <person name="Tamayo-Ramos J.A."/>
            <person name="Tisch D."/>
            <person name="Wiest A."/>
            <person name="Wilkinson H.H."/>
            <person name="Zhang M."/>
            <person name="Coutinho P.M."/>
            <person name="Kenerley C.M."/>
            <person name="Monte E."/>
            <person name="Baker S.E."/>
            <person name="Grigoriev I.V."/>
        </authorList>
    </citation>
    <scope>NUCLEOTIDE SEQUENCE [LARGE SCALE GENOMIC DNA]</scope>
    <source>
        <strain evidence="3">Gv29-8 / FGSC 10586</strain>
    </source>
</reference>
<protein>
    <recommendedName>
        <fullName evidence="1">AB hydrolase-1 domain-containing protein</fullName>
    </recommendedName>
</protein>
<evidence type="ECO:0000313" key="3">
    <source>
        <dbReference type="Proteomes" id="UP000007115"/>
    </source>
</evidence>
<organism evidence="2 3">
    <name type="scientific">Hypocrea virens (strain Gv29-8 / FGSC 10586)</name>
    <name type="common">Gliocladium virens</name>
    <name type="synonym">Trichoderma virens</name>
    <dbReference type="NCBI Taxonomy" id="413071"/>
    <lineage>
        <taxon>Eukaryota</taxon>
        <taxon>Fungi</taxon>
        <taxon>Dikarya</taxon>
        <taxon>Ascomycota</taxon>
        <taxon>Pezizomycotina</taxon>
        <taxon>Sordariomycetes</taxon>
        <taxon>Hypocreomycetidae</taxon>
        <taxon>Hypocreales</taxon>
        <taxon>Hypocreaceae</taxon>
        <taxon>Trichoderma</taxon>
    </lineage>
</organism>
<dbReference type="RefSeq" id="XP_013959030.1">
    <property type="nucleotide sequence ID" value="XM_014103555.1"/>
</dbReference>
<feature type="domain" description="AB hydrolase-1" evidence="1">
    <location>
        <begin position="28"/>
        <end position="276"/>
    </location>
</feature>
<dbReference type="PANTHER" id="PTHR43798:SF5">
    <property type="entry name" value="MONOACYLGLYCEROL LIPASE ABHD6"/>
    <property type="match status" value="1"/>
</dbReference>
<evidence type="ECO:0000313" key="2">
    <source>
        <dbReference type="EMBL" id="EHK24830.1"/>
    </source>
</evidence>
<dbReference type="VEuPathDB" id="FungiDB:TRIVIDRAFT_129977"/>
<dbReference type="InterPro" id="IPR000073">
    <property type="entry name" value="AB_hydrolase_1"/>
</dbReference>
<dbReference type="EMBL" id="ABDF02000004">
    <property type="protein sequence ID" value="EHK24830.1"/>
    <property type="molecule type" value="Genomic_DNA"/>
</dbReference>
<dbReference type="GO" id="GO:0047372">
    <property type="term" value="F:monoacylglycerol lipase activity"/>
    <property type="evidence" value="ECO:0007669"/>
    <property type="project" value="TreeGrafter"/>
</dbReference>
<dbReference type="GeneID" id="25787484"/>
<sequence>ENAPTRFLTANGIKFAYRMIGPVNPSKPPVLFLNHYRSNIDLWDPLVVNGVASSGRQVITYDYAGLGHSGGDCELSIKGFSSNVIAFLKELLPTLSGSPAQIDLFGFSLGGYVIQQVCIDSPELIRKIVISGSGLSGTATSWTAVRPMAEVQSAISGDPPNPDAIADAFFPSFIDTKEASSGWLNRIFTARSQIAGKNGEPEFRSFLSGPQLNRLTEAYLKWDADPVPNALLHTIQKDALVTTGANDLIVPSQNSYALSRQLPRANLVIYPGSGHGHLFQYSDFFVKQVNSFLDG</sequence>
<accession>G9MKT4</accession>
<feature type="non-terminal residue" evidence="2">
    <location>
        <position position="1"/>
    </location>
</feature>
<dbReference type="InterPro" id="IPR029058">
    <property type="entry name" value="AB_hydrolase_fold"/>
</dbReference>
<dbReference type="Proteomes" id="UP000007115">
    <property type="component" value="Unassembled WGS sequence"/>
</dbReference>
<feature type="non-terminal residue" evidence="2">
    <location>
        <position position="295"/>
    </location>
</feature>
<dbReference type="Gene3D" id="3.40.50.1820">
    <property type="entry name" value="alpha/beta hydrolase"/>
    <property type="match status" value="1"/>
</dbReference>
<dbReference type="InterPro" id="IPR050266">
    <property type="entry name" value="AB_hydrolase_sf"/>
</dbReference>
<dbReference type="OrthoDB" id="8119704at2759"/>
<dbReference type="Pfam" id="PF00561">
    <property type="entry name" value="Abhydrolase_1"/>
    <property type="match status" value="1"/>
</dbReference>
<dbReference type="GO" id="GO:0016020">
    <property type="term" value="C:membrane"/>
    <property type="evidence" value="ECO:0007669"/>
    <property type="project" value="TreeGrafter"/>
</dbReference>
<comment type="caution">
    <text evidence="2">The sequence shown here is derived from an EMBL/GenBank/DDBJ whole genome shotgun (WGS) entry which is preliminary data.</text>
</comment>
<gene>
    <name evidence="2" type="ORF">TRIVIDRAFT_129977</name>
</gene>